<dbReference type="Gene3D" id="2.60.40.1120">
    <property type="entry name" value="Carboxypeptidase-like, regulatory domain"/>
    <property type="match status" value="1"/>
</dbReference>
<sequence length="365" mass="41514">MKRLLLLIFLLPLTCFAQITITGKLTNATDKSPVADASVFLSNATVGNKSAADGTFILRHVKPGQYELVVTVLGFETYRQMVMAAGENLVLPDIKLTPKTNQLKEVVIKPDPDWAWKYDVFKREFLGSSELAKECKILNPEMVDLEYDKATRTLTGSSYDFLEVENKALGYKVKYLLSKFIKNNKSGLLYFEGSTLFEEMKGTPKQHRRWLKNRLIAYEGSSMHFLRAVVGDNVEGNGFKVLRLIRKPNPGYNGFNDKYFQTLVNVPLKTTEYTSITDVKGMFALKFTDCLYLMYTKKRDNSPDNKVIQLTMPNYLTTILSFEEPYTLFDSNGVIQNPASINFEGNWGKNRVAEMLPVDYSPEEK</sequence>
<dbReference type="Pfam" id="PF13715">
    <property type="entry name" value="CarbopepD_reg_2"/>
    <property type="match status" value="1"/>
</dbReference>
<dbReference type="EMBL" id="JACWMW010000006">
    <property type="protein sequence ID" value="MBD1387519.1"/>
    <property type="molecule type" value="Genomic_DNA"/>
</dbReference>
<evidence type="ECO:0000256" key="1">
    <source>
        <dbReference type="SAM" id="SignalP"/>
    </source>
</evidence>
<feature type="chain" id="PRO_5047091664" evidence="1">
    <location>
        <begin position="18"/>
        <end position="365"/>
    </location>
</feature>
<dbReference type="SUPFAM" id="SSF49464">
    <property type="entry name" value="Carboxypeptidase regulatory domain-like"/>
    <property type="match status" value="1"/>
</dbReference>
<dbReference type="InterPro" id="IPR008969">
    <property type="entry name" value="CarboxyPept-like_regulatory"/>
</dbReference>
<evidence type="ECO:0000313" key="2">
    <source>
        <dbReference type="EMBL" id="MBD1387519.1"/>
    </source>
</evidence>
<gene>
    <name evidence="2" type="ORF">IDJ75_19700</name>
</gene>
<reference evidence="2 3" key="1">
    <citation type="submission" date="2020-09" db="EMBL/GenBank/DDBJ databases">
        <title>Novel species of Mucilaginibacter isolated from a glacier on the Tibetan Plateau.</title>
        <authorList>
            <person name="Liu Q."/>
            <person name="Xin Y.-H."/>
        </authorList>
    </citation>
    <scope>NUCLEOTIDE SEQUENCE [LARGE SCALE GENOMIC DNA]</scope>
    <source>
        <strain evidence="2 3">CGMCC 1.13878</strain>
    </source>
</reference>
<protein>
    <submittedName>
        <fullName evidence="2">Carboxypeptidase-like regulatory domain-containing protein</fullName>
    </submittedName>
</protein>
<accession>A0ABR7XAG5</accession>
<proteinExistence type="predicted"/>
<organism evidence="2 3">
    <name type="scientific">Mucilaginibacter rigui</name>
    <dbReference type="NCBI Taxonomy" id="534635"/>
    <lineage>
        <taxon>Bacteria</taxon>
        <taxon>Pseudomonadati</taxon>
        <taxon>Bacteroidota</taxon>
        <taxon>Sphingobacteriia</taxon>
        <taxon>Sphingobacteriales</taxon>
        <taxon>Sphingobacteriaceae</taxon>
        <taxon>Mucilaginibacter</taxon>
    </lineage>
</organism>
<dbReference type="RefSeq" id="WP_191177361.1">
    <property type="nucleotide sequence ID" value="NZ_JACWMW010000006.1"/>
</dbReference>
<keyword evidence="3" id="KW-1185">Reference proteome</keyword>
<dbReference type="Proteomes" id="UP000618754">
    <property type="component" value="Unassembled WGS sequence"/>
</dbReference>
<comment type="caution">
    <text evidence="2">The sequence shown here is derived from an EMBL/GenBank/DDBJ whole genome shotgun (WGS) entry which is preliminary data.</text>
</comment>
<name>A0ABR7XAG5_9SPHI</name>
<keyword evidence="1" id="KW-0732">Signal</keyword>
<evidence type="ECO:0000313" key="3">
    <source>
        <dbReference type="Proteomes" id="UP000618754"/>
    </source>
</evidence>
<feature type="signal peptide" evidence="1">
    <location>
        <begin position="1"/>
        <end position="17"/>
    </location>
</feature>